<protein>
    <recommendedName>
        <fullName evidence="4">Inositol monophosphatase</fullName>
    </recommendedName>
</protein>
<dbReference type="SUPFAM" id="SSF56655">
    <property type="entry name" value="Carbohydrate phosphatase"/>
    <property type="match status" value="1"/>
</dbReference>
<dbReference type="PANTHER" id="PTHR43028">
    <property type="entry name" value="3'(2'),5'-BISPHOSPHATE NUCLEOTIDASE 1"/>
    <property type="match status" value="1"/>
</dbReference>
<dbReference type="Gene3D" id="3.30.540.10">
    <property type="entry name" value="Fructose-1,6-Bisphosphatase, subunit A, domain 1"/>
    <property type="match status" value="1"/>
</dbReference>
<dbReference type="Gene3D" id="3.40.190.80">
    <property type="match status" value="1"/>
</dbReference>
<dbReference type="Pfam" id="PF00459">
    <property type="entry name" value="Inositol_P"/>
    <property type="match status" value="1"/>
</dbReference>
<evidence type="ECO:0008006" key="4">
    <source>
        <dbReference type="Google" id="ProtNLM"/>
    </source>
</evidence>
<feature type="binding site" evidence="1">
    <location>
        <position position="101"/>
    </location>
    <ligand>
        <name>Mg(2+)</name>
        <dbReference type="ChEBI" id="CHEBI:18420"/>
        <label>1</label>
        <note>catalytic</note>
    </ligand>
</feature>
<keyword evidence="3" id="KW-1185">Reference proteome</keyword>
<accession>A0A0N9HT64</accession>
<evidence type="ECO:0000313" key="2">
    <source>
        <dbReference type="EMBL" id="ALG06406.1"/>
    </source>
</evidence>
<dbReference type="AlphaFoldDB" id="A0A0N9HT64"/>
<dbReference type="EMBL" id="CP012752">
    <property type="protein sequence ID" value="ALG06406.1"/>
    <property type="molecule type" value="Genomic_DNA"/>
</dbReference>
<organism evidence="2 3">
    <name type="scientific">Kibdelosporangium phytohabitans</name>
    <dbReference type="NCBI Taxonomy" id="860235"/>
    <lineage>
        <taxon>Bacteria</taxon>
        <taxon>Bacillati</taxon>
        <taxon>Actinomycetota</taxon>
        <taxon>Actinomycetes</taxon>
        <taxon>Pseudonocardiales</taxon>
        <taxon>Pseudonocardiaceae</taxon>
        <taxon>Kibdelosporangium</taxon>
    </lineage>
</organism>
<reference evidence="2 3" key="1">
    <citation type="submission" date="2015-07" db="EMBL/GenBank/DDBJ databases">
        <title>Genome sequencing of Kibdelosporangium phytohabitans.</title>
        <authorList>
            <person name="Qin S."/>
            <person name="Xing K."/>
        </authorList>
    </citation>
    <scope>NUCLEOTIDE SEQUENCE [LARGE SCALE GENOMIC DNA]</scope>
    <source>
        <strain evidence="2 3">KLBMP1111</strain>
    </source>
</reference>
<evidence type="ECO:0000313" key="3">
    <source>
        <dbReference type="Proteomes" id="UP000063699"/>
    </source>
</evidence>
<sequence length="309" mass="34479">MNDDQVIPPLAQHIVKVVTSMMTQIQPRLVDAAVARQHGERDNRRHKDNFLSDFDLWMHDHYKERLAKVIPSFVYASEEAEPQIVGVESDPDLCVLVDPLDTSELAVRGLHGYTHVMVYSRSSKRPIIAVVGDIYHHVRFYLAARHDDGVDRAYMITADNRQYTLDRPSDARLPGTLLTSYSMRPDERFLPIARQTRLLDALSLPTHDGKKPGRIGVDFGSVSLCHVAAGFTDATVEIAKGFAIWDLAPGHYILHAAGGTTIDLNGRPITLDYSLNTLSQINETMDGRQKFIAAGNAVLAMDIQRLIDV</sequence>
<name>A0A0N9HT64_9PSEU</name>
<dbReference type="InterPro" id="IPR050725">
    <property type="entry name" value="CysQ/Inositol_MonoPase"/>
</dbReference>
<dbReference type="STRING" id="860235.AOZ06_05230"/>
<evidence type="ECO:0000256" key="1">
    <source>
        <dbReference type="PIRSR" id="PIRSR600760-2"/>
    </source>
</evidence>
<dbReference type="Proteomes" id="UP000063699">
    <property type="component" value="Chromosome"/>
</dbReference>
<feature type="binding site" evidence="1">
    <location>
        <position position="246"/>
    </location>
    <ligand>
        <name>Mg(2+)</name>
        <dbReference type="ChEBI" id="CHEBI:18420"/>
        <label>1</label>
        <note>catalytic</note>
    </ligand>
</feature>
<feature type="binding site" evidence="1">
    <location>
        <position position="100"/>
    </location>
    <ligand>
        <name>Mg(2+)</name>
        <dbReference type="ChEBI" id="CHEBI:18420"/>
        <label>1</label>
        <note>catalytic</note>
    </ligand>
</feature>
<proteinExistence type="predicted"/>
<dbReference type="OrthoDB" id="4521123at2"/>
<dbReference type="GO" id="GO:0046872">
    <property type="term" value="F:metal ion binding"/>
    <property type="evidence" value="ECO:0007669"/>
    <property type="project" value="UniProtKB-KW"/>
</dbReference>
<comment type="cofactor">
    <cofactor evidence="1">
        <name>Mg(2+)</name>
        <dbReference type="ChEBI" id="CHEBI:18420"/>
    </cofactor>
</comment>
<dbReference type="KEGG" id="kphy:AOZ06_05230"/>
<dbReference type="InterPro" id="IPR000760">
    <property type="entry name" value="Inositol_monophosphatase-like"/>
</dbReference>
<gene>
    <name evidence="2" type="ORF">AOZ06_05230</name>
</gene>
<keyword evidence="1" id="KW-0479">Metal-binding</keyword>
<feature type="binding site" evidence="1">
    <location>
        <position position="78"/>
    </location>
    <ligand>
        <name>Mg(2+)</name>
        <dbReference type="ChEBI" id="CHEBI:18420"/>
        <label>1</label>
        <note>catalytic</note>
    </ligand>
</feature>
<keyword evidence="1" id="KW-0460">Magnesium</keyword>
<feature type="binding site" evidence="1">
    <location>
        <position position="98"/>
    </location>
    <ligand>
        <name>Mg(2+)</name>
        <dbReference type="ChEBI" id="CHEBI:18420"/>
        <label>1</label>
        <note>catalytic</note>
    </ligand>
</feature>
<dbReference type="PANTHER" id="PTHR43028:SF5">
    <property type="entry name" value="3'(2'),5'-BISPHOSPHATE NUCLEOTIDASE 1"/>
    <property type="match status" value="1"/>
</dbReference>